<dbReference type="InterPro" id="IPR050302">
    <property type="entry name" value="Rab_GAP_TBC_domain"/>
</dbReference>
<protein>
    <recommendedName>
        <fullName evidence="1">Rab-GAP TBC domain-containing protein</fullName>
    </recommendedName>
</protein>
<keyword evidence="3" id="KW-1185">Reference proteome</keyword>
<dbReference type="FunFam" id="1.10.8.270:FF:000013">
    <property type="entry name" value="Small G protein signaling modulator 3"/>
    <property type="match status" value="1"/>
</dbReference>
<dbReference type="Gene3D" id="1.10.472.80">
    <property type="entry name" value="Ypt/Rab-GAP domain of gyp1p, domain 3"/>
    <property type="match status" value="1"/>
</dbReference>
<dbReference type="SUPFAM" id="SSF47923">
    <property type="entry name" value="Ypt/Rab-GAP domain of gyp1p"/>
    <property type="match status" value="2"/>
</dbReference>
<dbReference type="Gene3D" id="2.30.30.40">
    <property type="entry name" value="SH3 Domains"/>
    <property type="match status" value="1"/>
</dbReference>
<dbReference type="Pfam" id="PF00566">
    <property type="entry name" value="RabGAP-TBC"/>
    <property type="match status" value="1"/>
</dbReference>
<organism evidence="2 3">
    <name type="scientific">Balaenoptera physalus</name>
    <name type="common">Fin whale</name>
    <name type="synonym">Balaena physalus</name>
    <dbReference type="NCBI Taxonomy" id="9770"/>
    <lineage>
        <taxon>Eukaryota</taxon>
        <taxon>Metazoa</taxon>
        <taxon>Chordata</taxon>
        <taxon>Craniata</taxon>
        <taxon>Vertebrata</taxon>
        <taxon>Euteleostomi</taxon>
        <taxon>Mammalia</taxon>
        <taxon>Eutheria</taxon>
        <taxon>Laurasiatheria</taxon>
        <taxon>Artiodactyla</taxon>
        <taxon>Whippomorpha</taxon>
        <taxon>Cetacea</taxon>
        <taxon>Mysticeti</taxon>
        <taxon>Balaenopteridae</taxon>
        <taxon>Balaenoptera</taxon>
    </lineage>
</organism>
<dbReference type="GO" id="GO:0005096">
    <property type="term" value="F:GTPase activator activity"/>
    <property type="evidence" value="ECO:0007669"/>
    <property type="project" value="TreeGrafter"/>
</dbReference>
<evidence type="ECO:0000313" key="3">
    <source>
        <dbReference type="Proteomes" id="UP000437017"/>
    </source>
</evidence>
<dbReference type="SMART" id="SM00164">
    <property type="entry name" value="TBC"/>
    <property type="match status" value="1"/>
</dbReference>
<dbReference type="InterPro" id="IPR004012">
    <property type="entry name" value="Run_dom"/>
</dbReference>
<proteinExistence type="predicted"/>
<dbReference type="Gene3D" id="1.20.58.900">
    <property type="match status" value="2"/>
</dbReference>
<name>A0A643C5M6_BALPH</name>
<dbReference type="PROSITE" id="PS50086">
    <property type="entry name" value="TBC_RABGAP"/>
    <property type="match status" value="1"/>
</dbReference>
<evidence type="ECO:0000313" key="2">
    <source>
        <dbReference type="EMBL" id="KAB0395342.1"/>
    </source>
</evidence>
<dbReference type="Gene3D" id="1.10.8.270">
    <property type="entry name" value="putative rabgap domain of human tbc1 domain family member 14 like domains"/>
    <property type="match status" value="1"/>
</dbReference>
<feature type="domain" description="Rab-GAP TBC" evidence="1">
    <location>
        <begin position="92"/>
        <end position="257"/>
    </location>
</feature>
<accession>A0A643C5M6</accession>
<dbReference type="EMBL" id="SGJD01002510">
    <property type="protein sequence ID" value="KAB0395342.1"/>
    <property type="molecule type" value="Genomic_DNA"/>
</dbReference>
<evidence type="ECO:0000259" key="1">
    <source>
        <dbReference type="PROSITE" id="PS50086"/>
    </source>
</evidence>
<dbReference type="Proteomes" id="UP000437017">
    <property type="component" value="Unassembled WGS sequence"/>
</dbReference>
<dbReference type="SUPFAM" id="SSF50044">
    <property type="entry name" value="SH3-domain"/>
    <property type="match status" value="1"/>
</dbReference>
<dbReference type="InterPro" id="IPR037213">
    <property type="entry name" value="Run_dom_sf"/>
</dbReference>
<dbReference type="InterPro" id="IPR035969">
    <property type="entry name" value="Rab-GAP_TBC_sf"/>
</dbReference>
<dbReference type="InterPro" id="IPR000195">
    <property type="entry name" value="Rab-GAP-TBC_dom"/>
</dbReference>
<comment type="caution">
    <text evidence="2">The sequence shown here is derived from an EMBL/GenBank/DDBJ whole genome shotgun (WGS) entry which is preliminary data.</text>
</comment>
<gene>
    <name evidence="2" type="ORF">E2I00_012546</name>
</gene>
<dbReference type="AlphaFoldDB" id="A0A643C5M6"/>
<feature type="non-terminal residue" evidence="2">
    <location>
        <position position="657"/>
    </location>
</feature>
<dbReference type="OrthoDB" id="44736at2759"/>
<dbReference type="GO" id="GO:0031267">
    <property type="term" value="F:small GTPase binding"/>
    <property type="evidence" value="ECO:0007669"/>
    <property type="project" value="TreeGrafter"/>
</dbReference>
<dbReference type="PANTHER" id="PTHR47219">
    <property type="entry name" value="RAB GTPASE-ACTIVATING PROTEIN 1-LIKE"/>
    <property type="match status" value="1"/>
</dbReference>
<reference evidence="2 3" key="1">
    <citation type="journal article" date="2019" name="PLoS ONE">
        <title>Genomic analyses reveal an absence of contemporary introgressive admixture between fin whales and blue whales, despite known hybrids.</title>
        <authorList>
            <person name="Westbury M.V."/>
            <person name="Petersen B."/>
            <person name="Lorenzen E.D."/>
        </authorList>
    </citation>
    <scope>NUCLEOTIDE SEQUENCE [LARGE SCALE GENOMIC DNA]</scope>
    <source>
        <strain evidence="2">FinWhale-01</strain>
    </source>
</reference>
<dbReference type="Pfam" id="PF02759">
    <property type="entry name" value="RUN"/>
    <property type="match status" value="1"/>
</dbReference>
<dbReference type="PANTHER" id="PTHR47219:SF13">
    <property type="entry name" value="RUN AND TBC1 DOMAIN-CONTAINING PROTEIN 3"/>
    <property type="match status" value="1"/>
</dbReference>
<sequence>MWPQEILAKYTQKEEAVEQPEFCYDEFGFRVDKEGADGAPCPGQLLEDPPQRLRWQAHLEFTHNHDVGDLTWDKIAISLPRSEKLRSLVLAGVPHSMRPQVRLLWAGCQQIEKDLLRTMPSNACFAHVSSVGVPRLRRVLRALAWLYPEIGYCQGTGMVAACLLLFLEEEDAFWMMCAIIEDLLPASYFSTTLLGVQTDQRLLRHLIVQYLPRLDRLLQEHDIELSLITLHWFLTAFASVVHIRLLLRLWDLFFYEGSLVLFQTTLGMLRLKLDHPGKSHIPEASDWGQPGSDRAPLAPRMAQEEELIQSENSASIFNTLSDIPTQRRKSGITSLLFGEDDLEALKAKNIKQTELVADLREAILRVARHFQCTDPKNCSVQELSPDYSMESHQRDHENYIISQKDEHCWVGELNGLRGWFPAKFVEVLDERSKEYSIAGDDSVTEGVTDLVRGTLCPALKALSWWGGDLNSVGLCGFDLVSTPLPDAHPAPQAAGREVERDFDSVYSRLVLCKTYSLPTVEKWYQPWSFLRSPGWVQIKCELRVLCCFAFSLSQDWELPAKREEEKQPLKEGVQDMLVKHHLFSWDIDGPPQTPWLPGPFLKQEENSLAPASLGPTPSCKVEGRTHSGALAGHRGWESGDTALGVRVLVEGSRWQEQ</sequence>
<dbReference type="InterPro" id="IPR036028">
    <property type="entry name" value="SH3-like_dom_sf"/>
</dbReference>